<accession>A0ABM3RDF8</accession>
<dbReference type="InterPro" id="IPR001005">
    <property type="entry name" value="SANT/Myb"/>
</dbReference>
<feature type="region of interest" description="Disordered" evidence="1">
    <location>
        <begin position="178"/>
        <end position="197"/>
    </location>
</feature>
<protein>
    <submittedName>
        <fullName evidence="3">Uncharacterized protein isoform X1</fullName>
    </submittedName>
</protein>
<sequence>MAAESNTSFHQEDTLGAGLHRHAISFQSGAVNSTSEMIPIGNYYGMNGNSGNLMFCDNSSIISTSSPTTTTVGSSSGTLLLDSVPGLKHDAGLAVEWTEEEQYKLEESLVKYKDEPSILKYIKIAALLRDKTVRDVALRCRWMARKRRKQEESHLGRKGNYRKDKYVESSAKTNLASASVSNVNMTPYSPQPNQMDQNQRVKCQVLTGKAKHLLEQNIQALNQINSNMSLLKLQDNIDLFCRTRDNINNVNAILNDMRQLSGKLGQMQELPISIDQNLANSILPRTTSVASHALTDSHFAQAGVTMLIEEIRRSVSTASSECYAVNLVRTSFMLCTIQLHILGLCVEEHNFGTCHLTSRENGVWATHRINRRRECASDHLFCLLIWS</sequence>
<reference evidence="3" key="2">
    <citation type="submission" date="2025-08" db="UniProtKB">
        <authorList>
            <consortium name="RefSeq"/>
        </authorList>
    </citation>
    <scope>IDENTIFICATION</scope>
    <source>
        <tissue evidence="3">Leaf</tissue>
    </source>
</reference>
<dbReference type="InterPro" id="IPR022228">
    <property type="entry name" value="DUF3755"/>
</dbReference>
<dbReference type="RefSeq" id="XP_056693634.1">
    <property type="nucleotide sequence ID" value="XM_056837656.1"/>
</dbReference>
<name>A0ABM3RDF8_SPIOL</name>
<reference evidence="2" key="1">
    <citation type="journal article" date="2021" name="Nat. Commun.">
        <title>Genomic analyses provide insights into spinach domestication and the genetic basis of agronomic traits.</title>
        <authorList>
            <person name="Cai X."/>
            <person name="Sun X."/>
            <person name="Xu C."/>
            <person name="Sun H."/>
            <person name="Wang X."/>
            <person name="Ge C."/>
            <person name="Zhang Z."/>
            <person name="Wang Q."/>
            <person name="Fei Z."/>
            <person name="Jiao C."/>
            <person name="Wang Q."/>
        </authorList>
    </citation>
    <scope>NUCLEOTIDE SEQUENCE [LARGE SCALE GENOMIC DNA]</scope>
    <source>
        <strain evidence="2">cv. Varoflay</strain>
    </source>
</reference>
<keyword evidence="2" id="KW-1185">Reference proteome</keyword>
<dbReference type="SUPFAM" id="SSF46689">
    <property type="entry name" value="Homeodomain-like"/>
    <property type="match status" value="1"/>
</dbReference>
<dbReference type="GeneID" id="110785255"/>
<gene>
    <name evidence="3" type="primary">LOC110785255</name>
</gene>
<evidence type="ECO:0000313" key="3">
    <source>
        <dbReference type="RefSeq" id="XP_056693634.1"/>
    </source>
</evidence>
<dbReference type="Pfam" id="PF12579">
    <property type="entry name" value="DUF3755"/>
    <property type="match status" value="1"/>
</dbReference>
<evidence type="ECO:0000313" key="2">
    <source>
        <dbReference type="Proteomes" id="UP000813463"/>
    </source>
</evidence>
<dbReference type="InterPro" id="IPR009057">
    <property type="entry name" value="Homeodomain-like_sf"/>
</dbReference>
<proteinExistence type="predicted"/>
<dbReference type="PANTHER" id="PTHR14000:SF6">
    <property type="entry name" value="OS02G0631200 PROTEIN"/>
    <property type="match status" value="1"/>
</dbReference>
<dbReference type="Proteomes" id="UP000813463">
    <property type="component" value="Chromosome 2"/>
</dbReference>
<organism evidence="2 3">
    <name type="scientific">Spinacia oleracea</name>
    <name type="common">Spinach</name>
    <dbReference type="NCBI Taxonomy" id="3562"/>
    <lineage>
        <taxon>Eukaryota</taxon>
        <taxon>Viridiplantae</taxon>
        <taxon>Streptophyta</taxon>
        <taxon>Embryophyta</taxon>
        <taxon>Tracheophyta</taxon>
        <taxon>Spermatophyta</taxon>
        <taxon>Magnoliopsida</taxon>
        <taxon>eudicotyledons</taxon>
        <taxon>Gunneridae</taxon>
        <taxon>Pentapetalae</taxon>
        <taxon>Caryophyllales</taxon>
        <taxon>Chenopodiaceae</taxon>
        <taxon>Chenopodioideae</taxon>
        <taxon>Anserineae</taxon>
        <taxon>Spinacia</taxon>
    </lineage>
</organism>
<evidence type="ECO:0000256" key="1">
    <source>
        <dbReference type="SAM" id="MobiDB-lite"/>
    </source>
</evidence>
<dbReference type="CDD" id="cd00167">
    <property type="entry name" value="SANT"/>
    <property type="match status" value="1"/>
</dbReference>
<dbReference type="PANTHER" id="PTHR14000">
    <property type="entry name" value="FINGER CCCH DOMAIN PROTEIN, PUTATIVE (DUF3755)-RELATED"/>
    <property type="match status" value="1"/>
</dbReference>